<organism evidence="1">
    <name type="scientific">Salmonella enterica</name>
    <name type="common">Salmonella choleraesuis</name>
    <dbReference type="NCBI Taxonomy" id="28901"/>
    <lineage>
        <taxon>Bacteria</taxon>
        <taxon>Pseudomonadati</taxon>
        <taxon>Pseudomonadota</taxon>
        <taxon>Gammaproteobacteria</taxon>
        <taxon>Enterobacterales</taxon>
        <taxon>Enterobacteriaceae</taxon>
        <taxon>Salmonella</taxon>
    </lineage>
</organism>
<dbReference type="AlphaFoldDB" id="A0A5V4DT45"/>
<comment type="caution">
    <text evidence="1">The sequence shown here is derived from an EMBL/GenBank/DDBJ whole genome shotgun (WGS) entry which is preliminary data.</text>
</comment>
<evidence type="ECO:0000313" key="1">
    <source>
        <dbReference type="EMBL" id="EBU1668936.1"/>
    </source>
</evidence>
<name>A0A5V4DT45_SALER</name>
<reference evidence="1" key="1">
    <citation type="submission" date="2018-07" db="EMBL/GenBank/DDBJ databases">
        <authorList>
            <consortium name="PulseNet: The National Subtyping Network for Foodborne Disease Surveillance"/>
            <person name="Tarr C.L."/>
            <person name="Trees E."/>
            <person name="Katz L.S."/>
            <person name="Carleton-Romer H.A."/>
            <person name="Stroika S."/>
            <person name="Kucerova Z."/>
            <person name="Roache K.F."/>
            <person name="Sabol A.L."/>
            <person name="Besser J."/>
            <person name="Gerner-Smidt P."/>
        </authorList>
    </citation>
    <scope>NUCLEOTIDE SEQUENCE</scope>
    <source>
        <strain evidence="1">PNUSAS027057</strain>
    </source>
</reference>
<gene>
    <name evidence="1" type="ORF">CS184_24535</name>
</gene>
<proteinExistence type="predicted"/>
<protein>
    <submittedName>
        <fullName evidence="1">Uncharacterized protein</fullName>
    </submittedName>
</protein>
<accession>A0A5V4DT45</accession>
<sequence length="65" mass="7121">MATINLSLLEHDCGEAAREALLSGVPVYYADETTPENCVIKEYPDGRRELVSFMTGMEKLVGANT</sequence>
<dbReference type="EMBL" id="AAHBDR010000039">
    <property type="protein sequence ID" value="EBU1668936.1"/>
    <property type="molecule type" value="Genomic_DNA"/>
</dbReference>